<dbReference type="GO" id="GO:0000289">
    <property type="term" value="P:nuclear-transcribed mRNA poly(A) tail shortening"/>
    <property type="evidence" value="ECO:0007669"/>
    <property type="project" value="UniProtKB-ARBA"/>
</dbReference>
<reference evidence="14" key="1">
    <citation type="journal article" date="2020" name="Stud. Mycol.">
        <title>101 Dothideomycetes genomes: a test case for predicting lifestyles and emergence of pathogens.</title>
        <authorList>
            <person name="Haridas S."/>
            <person name="Albert R."/>
            <person name="Binder M."/>
            <person name="Bloem J."/>
            <person name="Labutti K."/>
            <person name="Salamov A."/>
            <person name="Andreopoulos B."/>
            <person name="Baker S."/>
            <person name="Barry K."/>
            <person name="Bills G."/>
            <person name="Bluhm B."/>
            <person name="Cannon C."/>
            <person name="Castanera R."/>
            <person name="Culley D."/>
            <person name="Daum C."/>
            <person name="Ezra D."/>
            <person name="Gonzalez J."/>
            <person name="Henrissat B."/>
            <person name="Kuo A."/>
            <person name="Liang C."/>
            <person name="Lipzen A."/>
            <person name="Lutzoni F."/>
            <person name="Magnuson J."/>
            <person name="Mondo S."/>
            <person name="Nolan M."/>
            <person name="Ohm R."/>
            <person name="Pangilinan J."/>
            <person name="Park H.-J."/>
            <person name="Ramirez L."/>
            <person name="Alfaro M."/>
            <person name="Sun H."/>
            <person name="Tritt A."/>
            <person name="Yoshinaga Y."/>
            <person name="Zwiers L.-H."/>
            <person name="Turgeon B."/>
            <person name="Goodwin S."/>
            <person name="Spatafora J."/>
            <person name="Crous P."/>
            <person name="Grigoriev I."/>
        </authorList>
    </citation>
    <scope>NUCLEOTIDE SEQUENCE</scope>
    <source>
        <strain evidence="14">CBS 262.69</strain>
    </source>
</reference>
<name>A0A6G1HQR0_9PEZI</name>
<evidence type="ECO:0000313" key="14">
    <source>
        <dbReference type="EMBL" id="KAF2398332.1"/>
    </source>
</evidence>
<dbReference type="GO" id="GO:0000932">
    <property type="term" value="C:P-body"/>
    <property type="evidence" value="ECO:0007669"/>
    <property type="project" value="TreeGrafter"/>
</dbReference>
<dbReference type="GO" id="GO:0060090">
    <property type="term" value="F:molecular adaptor activity"/>
    <property type="evidence" value="ECO:0007669"/>
    <property type="project" value="TreeGrafter"/>
</dbReference>
<evidence type="ECO:0000256" key="6">
    <source>
        <dbReference type="ARBA" id="ARBA00059181"/>
    </source>
</evidence>
<dbReference type="Pfam" id="PF16418">
    <property type="entry name" value="CNOT1_HEAT"/>
    <property type="match status" value="1"/>
</dbReference>
<evidence type="ECO:0000256" key="2">
    <source>
        <dbReference type="ARBA" id="ARBA00022491"/>
    </source>
</evidence>
<feature type="domain" description="CCR4-Not complex component Not1 C-terminal" evidence="8">
    <location>
        <begin position="1696"/>
        <end position="2079"/>
    </location>
</feature>
<dbReference type="InterPro" id="IPR055454">
    <property type="entry name" value="CNOT1-like_NOT1_connector"/>
</dbReference>
<keyword evidence="5" id="KW-0539">Nucleus</keyword>
<dbReference type="Gene3D" id="1.25.40.790">
    <property type="match status" value="1"/>
</dbReference>
<dbReference type="Pfam" id="PF16415">
    <property type="entry name" value="CNOT1_CAF1_bind"/>
    <property type="match status" value="1"/>
</dbReference>
<proteinExistence type="predicted"/>
<dbReference type="GO" id="GO:0005634">
    <property type="term" value="C:nucleus"/>
    <property type="evidence" value="ECO:0007669"/>
    <property type="project" value="UniProtKB-SubCell"/>
</dbReference>
<evidence type="ECO:0000313" key="15">
    <source>
        <dbReference type="Proteomes" id="UP000799640"/>
    </source>
</evidence>
<comment type="subcellular location">
    <subcellularLocation>
        <location evidence="1">Nucleus</location>
    </subcellularLocation>
</comment>
<dbReference type="CDD" id="cd20710">
    <property type="entry name" value="NOT1_connector"/>
    <property type="match status" value="1"/>
</dbReference>
<dbReference type="InterPro" id="IPR032191">
    <property type="entry name" value="CNOT1_CAF1_bind"/>
</dbReference>
<dbReference type="GO" id="GO:0017148">
    <property type="term" value="P:negative regulation of translation"/>
    <property type="evidence" value="ECO:0007669"/>
    <property type="project" value="InterPro"/>
</dbReference>
<dbReference type="InterPro" id="IPR032193">
    <property type="entry name" value="CNOT1_TTP_bind"/>
</dbReference>
<keyword evidence="3" id="KW-0805">Transcription regulation</keyword>
<dbReference type="EMBL" id="ML996700">
    <property type="protein sequence ID" value="KAF2398332.1"/>
    <property type="molecule type" value="Genomic_DNA"/>
</dbReference>
<dbReference type="PANTHER" id="PTHR13162">
    <property type="entry name" value="CCR4-NOT TRANSCRIPTION COMPLEX"/>
    <property type="match status" value="1"/>
</dbReference>
<evidence type="ECO:0000256" key="3">
    <source>
        <dbReference type="ARBA" id="ARBA00023015"/>
    </source>
</evidence>
<dbReference type="Gene3D" id="1.25.40.840">
    <property type="entry name" value="CCR4-NOT transcription complex subunit 1 TTP binding domain"/>
    <property type="match status" value="1"/>
</dbReference>
<dbReference type="InterPro" id="IPR032194">
    <property type="entry name" value="CNOT1_HEAT"/>
</dbReference>
<evidence type="ECO:0000259" key="8">
    <source>
        <dbReference type="Pfam" id="PF04054"/>
    </source>
</evidence>
<evidence type="ECO:0000259" key="9">
    <source>
        <dbReference type="Pfam" id="PF12842"/>
    </source>
</evidence>
<evidence type="ECO:0000256" key="1">
    <source>
        <dbReference type="ARBA" id="ARBA00004123"/>
    </source>
</evidence>
<evidence type="ECO:0000256" key="4">
    <source>
        <dbReference type="ARBA" id="ARBA00023163"/>
    </source>
</evidence>
<dbReference type="InterPro" id="IPR038535">
    <property type="entry name" value="CNOT1_TTP_bind_sf"/>
</dbReference>
<keyword evidence="2" id="KW-0678">Repressor</keyword>
<dbReference type="InterPro" id="IPR040398">
    <property type="entry name" value="Not1"/>
</dbReference>
<dbReference type="InterPro" id="IPR007196">
    <property type="entry name" value="CCR4-Not_Not1_C"/>
</dbReference>
<organism evidence="14 15">
    <name type="scientific">Trichodelitschia bisporula</name>
    <dbReference type="NCBI Taxonomy" id="703511"/>
    <lineage>
        <taxon>Eukaryota</taxon>
        <taxon>Fungi</taxon>
        <taxon>Dikarya</taxon>
        <taxon>Ascomycota</taxon>
        <taxon>Pezizomycotina</taxon>
        <taxon>Dothideomycetes</taxon>
        <taxon>Dothideomycetes incertae sedis</taxon>
        <taxon>Phaeotrichales</taxon>
        <taxon>Phaeotrichaceae</taxon>
        <taxon>Trichodelitschia</taxon>
    </lineage>
</organism>
<evidence type="ECO:0000256" key="5">
    <source>
        <dbReference type="ARBA" id="ARBA00023242"/>
    </source>
</evidence>
<dbReference type="Gene3D" id="1.25.40.800">
    <property type="match status" value="1"/>
</dbReference>
<evidence type="ECO:0000259" key="10">
    <source>
        <dbReference type="Pfam" id="PF16415"/>
    </source>
</evidence>
<protein>
    <recommendedName>
        <fullName evidence="7">General negative regulator of transcription subunit 1</fullName>
    </recommendedName>
</protein>
<evidence type="ECO:0000259" key="11">
    <source>
        <dbReference type="Pfam" id="PF16417"/>
    </source>
</evidence>
<comment type="function">
    <text evidence="6">Acts as a component of the CCR4-NOT core complex, which in the nucleus seems to be a general transcription factor, and in the cytoplasm the major mRNA deadenylase involved in mRNA turnover. The NOT protein subcomplex negatively regulates the basal and activated transcription of many genes. Preferentially affects TC-type TATA element-dependent transcription. Could directly or indirectly inhibit component(s) of the general transcription machinery.</text>
</comment>
<dbReference type="Pfam" id="PF12842">
    <property type="entry name" value="DUF3819"/>
    <property type="match status" value="1"/>
</dbReference>
<feature type="domain" description="CCR4-NOT transcription complex subunit 1 CAF1-binding" evidence="10">
    <location>
        <begin position="808"/>
        <end position="1025"/>
    </location>
</feature>
<feature type="domain" description="CCR4-NOT transcription complex subunit 1 HEAT repeat" evidence="12">
    <location>
        <begin position="420"/>
        <end position="564"/>
    </location>
</feature>
<dbReference type="Proteomes" id="UP000799640">
    <property type="component" value="Unassembled WGS sequence"/>
</dbReference>
<sequence length="2089" mass="235739">MEVFVKYYRRLLANNASQIFGSSNNADSTGNYQLLVTEVQKIRQDPHQAVKIAESIDTTEPEIFRDFDVSTFMERFRMDPVSKSMLALSLKTASKADLRTKADAILSNNFQNLLMAIKSPESVDDIPVPYLCTLLERLIQDPPRNWNDDSKGNLLTAVRDRFDKLNRPVPNDVWATLHLTELLGPINQLVRLVQRTGPRGTSSLETCREMLAAAEIRDISYMQVASVLLYMVISQGGQAYNPAIFVAALRDHRQGKRLDWQDVVHSFDREGLRVVKSQFLALYNALLPLALEYENFDIQLLWGGQWTQPETQLSFVVAFLSCSPEELDATEIPRLRKAFTIEDFEDASENIREYALQAVRHPLVSLDATSALFNMIFQSQDTYLHATSLRIPETVINPHTVIFIIAIAALPKPWGGLQEQAFKQLFTPFLRKQLRGDEFVFHGLWKRDSRWLVEKLMETYNADPMSITFIFQHAKEHKWLDTLTTIHSEFGVDLAAFAHSQGSLDMDKWLEHAFQALPGVFPAALSGFVTDKARAEQATQKDPMAVPQTMPLAVKTVYSFLNFLSQYLPDENLVALHRMCINAYPRLINYGEGFDQIIDANGQEGNAMSPEADLAMQEHFKKLYNKESDVREVVEALRRYKHSEDPAEQDLFACMIAGLFDEYNCFAEYPADALATTAVLFGSIINFNLLSSIALQAGLAMVLEALQMSTSREEKMYKFGVQALINFQSRLPEWPALCERLLGVPNLQGTEIWPIADDVWRRHIQENLNGDRPNGVQRSGSEEFAGTEPTVPAFTCLHVDPPLRSDLYEDPEEEVQDKVLFVLNNVSERNLNEKLGSLKEALEEKHLQWFASYMVEERAKLQHNYQALYLNILELFDDKSLWAEVLRETYISVFRLLNSETIANSGEERNHLKQLGSWLGSLTLARDKPIKHRNISFRDLLLEAHASNRLLFVVPFACKVLVAVQESKIYRPPNPWTVEILRLLVELYHYADLKTVLKFEIELLCNRLGYDHTHVEPATTIRNALNFEEEFPAGIPDGLEGFTDLSLASLNRPGSLRSVHERFSPAAIVANLPDISSRIKYPSLANNLTPEQERQIFLQAAQHAINEIIFPVVERSVTIAAISAAQLVTKDFATEADEAHFRHAAHSMVKALAGSLAMVTCREPLRMSMSNNVRQLARNLPGDGLPEGVIVMFVNENADAVCKVVEEAAEKHAEMIIDDHLREGIQIRQAHRQAGHKDEPFAYPHVHRYAYTIPEPFKPSRFGSLKPEQLAIYEDFGSSRSISNHVSNITPDNRPQVPDVIQAAFESSVPNMATPGEVPALLRQGPQPHVLGLQAMTNAGNPQFNTFPERLNVDQLLSELHRVAKEAPEERIKDLIPSTPTREVYDQLVQAIEVNGALRDKVAEHIALQVIHFLYGEAEGRLEIELMIQLLAHLCQMSPLAARALSSTLAQFEDDRIFHPQVTICLLNTRMITFNRIDILLAEALSQRKSVALEFLAELVDETLLVEYPVALRSDLVHSIDALSHWVAGDPSLELGKAILNRLDGSNGVPTPIDHHQHLEYVFDEWVQLSRPELIDKPIMTYIQQLHKQGLFKGRNETANFIRTCLEISIASYEQEEAFPFGGSLDTAYLQIDALARLIVALVVYQDEPHGAVKPSKPAFLETMMSLLIVLQVHHSQARGEHANQKVFYRLYSSILCELASVQAKMLEQSYPDILLVLAKAFVALQPKYFPGFAFSWLGLISHRMFMPAILRIPTPEINTATDATSVSEMQSKGWEAFLQLLEILFAYAGELVKPMDVPSMSRTFYRALLRVLLILHHDFPEFLADHHMQLCNSIPAHCAQLRNLVVSAVPSAMPELPDPFTVGFKVDRVEDVRKNPNIRGDFVGLLKKGGIYDTVEAIFDDAEQPGDFEKLAQALSRPRGEESSDGSAASNVDDALIHALVIYIGSTAIAAAGTKGPTFNKAAPQAKMLHQLMKDLKAGVRYHFISAIANQLRYPNSHTHYFSYALLDIFGFPSNDPQSQEVQEQVSRVLLERLILHRPHPWGLLITILELYKNSNYDFFKLPFIQANSEVERLFGALFNNIRSPRQP</sequence>
<evidence type="ECO:0000256" key="7">
    <source>
        <dbReference type="ARBA" id="ARBA00074459"/>
    </source>
</evidence>
<dbReference type="GO" id="GO:0030015">
    <property type="term" value="C:CCR4-NOT core complex"/>
    <property type="evidence" value="ECO:0007669"/>
    <property type="project" value="InterPro"/>
</dbReference>
<feature type="domain" description="CCR4-NOT transcription complex subunit 1" evidence="9">
    <location>
        <begin position="1094"/>
        <end position="1232"/>
    </location>
</feature>
<evidence type="ECO:0000259" key="12">
    <source>
        <dbReference type="Pfam" id="PF16418"/>
    </source>
</evidence>
<gene>
    <name evidence="14" type="ORF">EJ06DRAFT_480550</name>
</gene>
<evidence type="ECO:0000259" key="13">
    <source>
        <dbReference type="Pfam" id="PF25097"/>
    </source>
</evidence>
<keyword evidence="15" id="KW-1185">Reference proteome</keyword>
<dbReference type="Gene3D" id="1.25.40.180">
    <property type="match status" value="1"/>
</dbReference>
<dbReference type="Pfam" id="PF25097">
    <property type="entry name" value="ARM_Cnot1"/>
    <property type="match status" value="1"/>
</dbReference>
<dbReference type="Pfam" id="PF16417">
    <property type="entry name" value="CNOT1_TTP_bind"/>
    <property type="match status" value="1"/>
</dbReference>
<dbReference type="InterPro" id="IPR024557">
    <property type="entry name" value="CNOT1_dom_4"/>
</dbReference>
<dbReference type="PANTHER" id="PTHR13162:SF8">
    <property type="entry name" value="CCR4-NOT TRANSCRIPTION COMPLEX SUBUNIT 1"/>
    <property type="match status" value="1"/>
</dbReference>
<keyword evidence="4" id="KW-0804">Transcription</keyword>
<dbReference type="FunFam" id="1.25.40.180:FF:000012">
    <property type="entry name" value="Ccr4-Not transcription complex subunit"/>
    <property type="match status" value="1"/>
</dbReference>
<feature type="domain" description="CCR4-NOT transcription complex subunit 1-like NOT1 connector" evidence="13">
    <location>
        <begin position="1354"/>
        <end position="1526"/>
    </location>
</feature>
<dbReference type="OrthoDB" id="1933107at2759"/>
<feature type="domain" description="CCR4-NOT transcription complex subunit 1 TTP binding" evidence="11">
    <location>
        <begin position="600"/>
        <end position="748"/>
    </location>
</feature>
<accession>A0A6G1HQR0</accession>
<dbReference type="Pfam" id="PF04054">
    <property type="entry name" value="Not1"/>
    <property type="match status" value="1"/>
</dbReference>